<dbReference type="Pfam" id="PF00126">
    <property type="entry name" value="HTH_1"/>
    <property type="match status" value="1"/>
</dbReference>
<comment type="caution">
    <text evidence="6">The sequence shown here is derived from an EMBL/GenBank/DDBJ whole genome shotgun (WGS) entry which is preliminary data.</text>
</comment>
<proteinExistence type="inferred from homology"/>
<sequence>MKGIDIKLLRAFVTLAMKGSYSNAAKDLFLTQPALSKQIQTLEHLTGGDLFLRGRHGASLTVFGQQLFSKANELLQAHIEFLNYARDINSKNREKLFMGFGISTFQQVPKWIKQFHQRVPECEIVINHLPSSVQMKMLLEGRLHIGFVRMPVSKGLASYILYEETLALAMLKNSDLNKMNIQAALSAYPLLQLDPSTNPCLAEQTAHFLQSNQLKAVPVSATDDMTSLLALIAGGNGVAFLPASVRTFLPANVNLLMPVERQIRWDIGVVWNPKIKSHRRDEFLRLVVAGDTPVVA</sequence>
<dbReference type="EMBL" id="FLUX01000030">
    <property type="protein sequence ID" value="SBW25412.1"/>
    <property type="molecule type" value="Genomic_DNA"/>
</dbReference>
<dbReference type="InterPro" id="IPR036390">
    <property type="entry name" value="WH_DNA-bd_sf"/>
</dbReference>
<dbReference type="InterPro" id="IPR005119">
    <property type="entry name" value="LysR_subst-bd"/>
</dbReference>
<keyword evidence="2" id="KW-0805">Transcription regulation</keyword>
<evidence type="ECO:0000313" key="6">
    <source>
        <dbReference type="EMBL" id="SBW25412.1"/>
    </source>
</evidence>
<accession>A0ABY0JPP7</accession>
<organism evidence="6 7">
    <name type="scientific">Citrobacter europaeus</name>
    <dbReference type="NCBI Taxonomy" id="1914243"/>
    <lineage>
        <taxon>Bacteria</taxon>
        <taxon>Pseudomonadati</taxon>
        <taxon>Pseudomonadota</taxon>
        <taxon>Gammaproteobacteria</taxon>
        <taxon>Enterobacterales</taxon>
        <taxon>Enterobacteriaceae</taxon>
        <taxon>Citrobacter</taxon>
    </lineage>
</organism>
<comment type="similarity">
    <text evidence="1">Belongs to the LysR transcriptional regulatory family.</text>
</comment>
<feature type="domain" description="HTH lysR-type" evidence="5">
    <location>
        <begin position="4"/>
        <end position="61"/>
    </location>
</feature>
<dbReference type="CDD" id="cd08414">
    <property type="entry name" value="PBP2_LTTR_aromatics_like"/>
    <property type="match status" value="1"/>
</dbReference>
<evidence type="ECO:0000256" key="4">
    <source>
        <dbReference type="ARBA" id="ARBA00023163"/>
    </source>
</evidence>
<dbReference type="SUPFAM" id="SSF46785">
    <property type="entry name" value="Winged helix' DNA-binding domain"/>
    <property type="match status" value="1"/>
</dbReference>
<evidence type="ECO:0000256" key="2">
    <source>
        <dbReference type="ARBA" id="ARBA00023015"/>
    </source>
</evidence>
<evidence type="ECO:0000259" key="5">
    <source>
        <dbReference type="PROSITE" id="PS50931"/>
    </source>
</evidence>
<name>A0ABY0JPP7_9ENTR</name>
<dbReference type="PROSITE" id="PS50931">
    <property type="entry name" value="HTH_LYSR"/>
    <property type="match status" value="1"/>
</dbReference>
<dbReference type="Gene3D" id="3.40.190.10">
    <property type="entry name" value="Periplasmic binding protein-like II"/>
    <property type="match status" value="2"/>
</dbReference>
<dbReference type="PANTHER" id="PTHR30346:SF28">
    <property type="entry name" value="HTH-TYPE TRANSCRIPTIONAL REGULATOR CYNR"/>
    <property type="match status" value="1"/>
</dbReference>
<dbReference type="PANTHER" id="PTHR30346">
    <property type="entry name" value="TRANSCRIPTIONAL DUAL REGULATOR HCAR-RELATED"/>
    <property type="match status" value="1"/>
</dbReference>
<gene>
    <name evidence="6" type="ORF">BN4901_2449</name>
</gene>
<keyword evidence="7" id="KW-1185">Reference proteome</keyword>
<evidence type="ECO:0000256" key="3">
    <source>
        <dbReference type="ARBA" id="ARBA00023125"/>
    </source>
</evidence>
<dbReference type="Gene3D" id="1.10.10.10">
    <property type="entry name" value="Winged helix-like DNA-binding domain superfamily/Winged helix DNA-binding domain"/>
    <property type="match status" value="1"/>
</dbReference>
<dbReference type="Pfam" id="PF03466">
    <property type="entry name" value="LysR_substrate"/>
    <property type="match status" value="1"/>
</dbReference>
<dbReference type="SUPFAM" id="SSF53850">
    <property type="entry name" value="Periplasmic binding protein-like II"/>
    <property type="match status" value="1"/>
</dbReference>
<evidence type="ECO:0000313" key="7">
    <source>
        <dbReference type="Proteomes" id="UP000195338"/>
    </source>
</evidence>
<dbReference type="Proteomes" id="UP000195338">
    <property type="component" value="Unassembled WGS sequence"/>
</dbReference>
<dbReference type="RefSeq" id="WP_087051055.1">
    <property type="nucleotide sequence ID" value="NZ_BPMF01000049.1"/>
</dbReference>
<dbReference type="PRINTS" id="PR00039">
    <property type="entry name" value="HTHLYSR"/>
</dbReference>
<evidence type="ECO:0000256" key="1">
    <source>
        <dbReference type="ARBA" id="ARBA00009437"/>
    </source>
</evidence>
<reference evidence="6 7" key="1">
    <citation type="submission" date="2016-04" db="EMBL/GenBank/DDBJ databases">
        <authorList>
            <person name="Mornico D."/>
        </authorList>
    </citation>
    <scope>NUCLEOTIDE SEQUENCE [LARGE SCALE GENOMIC DNA]</scope>
    <source>
        <strain evidence="6 7">A121</strain>
    </source>
</reference>
<keyword evidence="3" id="KW-0238">DNA-binding</keyword>
<keyword evidence="4" id="KW-0804">Transcription</keyword>
<protein>
    <submittedName>
        <fullName evidence="6">Transcriptional regulators, LysR family</fullName>
    </submittedName>
</protein>
<dbReference type="InterPro" id="IPR036388">
    <property type="entry name" value="WH-like_DNA-bd_sf"/>
</dbReference>
<dbReference type="InterPro" id="IPR000847">
    <property type="entry name" value="LysR_HTH_N"/>
</dbReference>